<evidence type="ECO:0000256" key="7">
    <source>
        <dbReference type="SAM" id="Phobius"/>
    </source>
</evidence>
<feature type="transmembrane region" description="Helical" evidence="7">
    <location>
        <begin position="152"/>
        <end position="172"/>
    </location>
</feature>
<dbReference type="SUPFAM" id="SSF161098">
    <property type="entry name" value="MetI-like"/>
    <property type="match status" value="1"/>
</dbReference>
<evidence type="ECO:0000256" key="6">
    <source>
        <dbReference type="ARBA" id="ARBA00023136"/>
    </source>
</evidence>
<dbReference type="PANTHER" id="PTHR30151:SF41">
    <property type="entry name" value="ABC TRANSPORTER PERMEASE PROTEIN"/>
    <property type="match status" value="1"/>
</dbReference>
<evidence type="ECO:0000256" key="3">
    <source>
        <dbReference type="ARBA" id="ARBA00022475"/>
    </source>
</evidence>
<evidence type="ECO:0000259" key="8">
    <source>
        <dbReference type="Pfam" id="PF00528"/>
    </source>
</evidence>
<feature type="transmembrane region" description="Helical" evidence="7">
    <location>
        <begin position="7"/>
        <end position="25"/>
    </location>
</feature>
<feature type="transmembrane region" description="Helical" evidence="7">
    <location>
        <begin position="73"/>
        <end position="104"/>
    </location>
</feature>
<dbReference type="GO" id="GO:0005886">
    <property type="term" value="C:plasma membrane"/>
    <property type="evidence" value="ECO:0007669"/>
    <property type="project" value="UniProtKB-SubCell"/>
</dbReference>
<evidence type="ECO:0000256" key="4">
    <source>
        <dbReference type="ARBA" id="ARBA00022692"/>
    </source>
</evidence>
<reference evidence="9 10" key="1">
    <citation type="submission" date="2019-06" db="EMBL/GenBank/DDBJ databases">
        <title>Sequencing the genomes of 1000 actinobacteria strains.</title>
        <authorList>
            <person name="Klenk H.-P."/>
        </authorList>
    </citation>
    <scope>NUCLEOTIDE SEQUENCE [LARGE SCALE GENOMIC DNA]</scope>
    <source>
        <strain evidence="9 10">DSM 10596</strain>
    </source>
</reference>
<comment type="subcellular location">
    <subcellularLocation>
        <location evidence="1">Cell membrane</location>
        <topology evidence="1">Multi-pass membrane protein</topology>
    </subcellularLocation>
</comment>
<gene>
    <name evidence="9" type="ORF">FB389_1754</name>
</gene>
<keyword evidence="3" id="KW-1003">Cell membrane</keyword>
<keyword evidence="6 7" id="KW-0472">Membrane</keyword>
<dbReference type="InterPro" id="IPR000515">
    <property type="entry name" value="MetI-like"/>
</dbReference>
<feature type="transmembrane region" description="Helical" evidence="7">
    <location>
        <begin position="208"/>
        <end position="227"/>
    </location>
</feature>
<dbReference type="PANTHER" id="PTHR30151">
    <property type="entry name" value="ALKANE SULFONATE ABC TRANSPORTER-RELATED, MEMBRANE SUBUNIT"/>
    <property type="match status" value="1"/>
</dbReference>
<sequence>MNGKARTIITGAIGIIALIAIWELYKALGPAGGVSIGDITVLPRTADTAMPHVWDMIARAAQPINRASNAVPLWQAVLAAGAMSLGIAGVGWVAGVVVGVGLAVLMQRLQVARAAILPWVILSQTVPLIALAPLVKGWGSKLEFGTFDWQPWMSVAVIASYLAFFPVAVGMLRGLSSPQDVHTELFRTYNASWWTTLTKLRFPAAVPYLLPALRLAAANAVVGAIVAEVSTGLKGGLGRMIIEFGQAGSSDPAKAWSPIFGAVLIGLVSAGIVYLIGLTLKRYRYAEVDA</sequence>
<name>A0A542SQZ5_9MICO</name>
<dbReference type="OrthoDB" id="4926350at2"/>
<evidence type="ECO:0000256" key="1">
    <source>
        <dbReference type="ARBA" id="ARBA00004651"/>
    </source>
</evidence>
<dbReference type="CDD" id="cd06261">
    <property type="entry name" value="TM_PBP2"/>
    <property type="match status" value="1"/>
</dbReference>
<organism evidence="9 10">
    <name type="scientific">Rarobacter incanus</name>
    <dbReference type="NCBI Taxonomy" id="153494"/>
    <lineage>
        <taxon>Bacteria</taxon>
        <taxon>Bacillati</taxon>
        <taxon>Actinomycetota</taxon>
        <taxon>Actinomycetes</taxon>
        <taxon>Micrococcales</taxon>
        <taxon>Rarobacteraceae</taxon>
        <taxon>Rarobacter</taxon>
    </lineage>
</organism>
<protein>
    <submittedName>
        <fullName evidence="9">NitT/TauT family transport system permease protein</fullName>
    </submittedName>
</protein>
<accession>A0A542SQZ5</accession>
<dbReference type="InterPro" id="IPR035906">
    <property type="entry name" value="MetI-like_sf"/>
</dbReference>
<keyword evidence="4 7" id="KW-0812">Transmembrane</keyword>
<evidence type="ECO:0000313" key="10">
    <source>
        <dbReference type="Proteomes" id="UP000316181"/>
    </source>
</evidence>
<feature type="transmembrane region" description="Helical" evidence="7">
    <location>
        <begin position="111"/>
        <end position="132"/>
    </location>
</feature>
<evidence type="ECO:0000256" key="2">
    <source>
        <dbReference type="ARBA" id="ARBA00022448"/>
    </source>
</evidence>
<dbReference type="EMBL" id="VFNV01000001">
    <property type="protein sequence ID" value="TQK77039.1"/>
    <property type="molecule type" value="Genomic_DNA"/>
</dbReference>
<comment type="caution">
    <text evidence="9">The sequence shown here is derived from an EMBL/GenBank/DDBJ whole genome shotgun (WGS) entry which is preliminary data.</text>
</comment>
<keyword evidence="2" id="KW-0813">Transport</keyword>
<dbReference type="AlphaFoldDB" id="A0A542SQZ5"/>
<feature type="domain" description="ABC transmembrane type-1" evidence="8">
    <location>
        <begin position="95"/>
        <end position="276"/>
    </location>
</feature>
<evidence type="ECO:0000313" key="9">
    <source>
        <dbReference type="EMBL" id="TQK77039.1"/>
    </source>
</evidence>
<evidence type="ECO:0000256" key="5">
    <source>
        <dbReference type="ARBA" id="ARBA00022989"/>
    </source>
</evidence>
<dbReference type="Gene3D" id="1.10.3720.10">
    <property type="entry name" value="MetI-like"/>
    <property type="match status" value="1"/>
</dbReference>
<dbReference type="RefSeq" id="WP_142112728.1">
    <property type="nucleotide sequence ID" value="NZ_BAAATB010000006.1"/>
</dbReference>
<keyword evidence="5 7" id="KW-1133">Transmembrane helix</keyword>
<dbReference type="GO" id="GO:0055085">
    <property type="term" value="P:transmembrane transport"/>
    <property type="evidence" value="ECO:0007669"/>
    <property type="project" value="InterPro"/>
</dbReference>
<proteinExistence type="predicted"/>
<dbReference type="Pfam" id="PF00528">
    <property type="entry name" value="BPD_transp_1"/>
    <property type="match status" value="1"/>
</dbReference>
<keyword evidence="10" id="KW-1185">Reference proteome</keyword>
<feature type="transmembrane region" description="Helical" evidence="7">
    <location>
        <begin position="259"/>
        <end position="280"/>
    </location>
</feature>
<dbReference type="Proteomes" id="UP000316181">
    <property type="component" value="Unassembled WGS sequence"/>
</dbReference>